<protein>
    <submittedName>
        <fullName evidence="1">Uncharacterized protein</fullName>
    </submittedName>
</protein>
<feature type="non-terminal residue" evidence="1">
    <location>
        <position position="1"/>
    </location>
</feature>
<proteinExistence type="predicted"/>
<keyword evidence="2" id="KW-1185">Reference proteome</keyword>
<reference evidence="1" key="1">
    <citation type="submission" date="2018-05" db="EMBL/GenBank/DDBJ databases">
        <title>Draft genome of Mucuna pruriens seed.</title>
        <authorList>
            <person name="Nnadi N.E."/>
            <person name="Vos R."/>
            <person name="Hasami M.H."/>
            <person name="Devisetty U.K."/>
            <person name="Aguiy J.C."/>
        </authorList>
    </citation>
    <scope>NUCLEOTIDE SEQUENCE [LARGE SCALE GENOMIC DNA]</scope>
    <source>
        <strain evidence="1">JCA_2017</strain>
    </source>
</reference>
<gene>
    <name evidence="1" type="ORF">CR513_16973</name>
</gene>
<organism evidence="1 2">
    <name type="scientific">Mucuna pruriens</name>
    <name type="common">Velvet bean</name>
    <name type="synonym">Dolichos pruriens</name>
    <dbReference type="NCBI Taxonomy" id="157652"/>
    <lineage>
        <taxon>Eukaryota</taxon>
        <taxon>Viridiplantae</taxon>
        <taxon>Streptophyta</taxon>
        <taxon>Embryophyta</taxon>
        <taxon>Tracheophyta</taxon>
        <taxon>Spermatophyta</taxon>
        <taxon>Magnoliopsida</taxon>
        <taxon>eudicotyledons</taxon>
        <taxon>Gunneridae</taxon>
        <taxon>Pentapetalae</taxon>
        <taxon>rosids</taxon>
        <taxon>fabids</taxon>
        <taxon>Fabales</taxon>
        <taxon>Fabaceae</taxon>
        <taxon>Papilionoideae</taxon>
        <taxon>50 kb inversion clade</taxon>
        <taxon>NPAAA clade</taxon>
        <taxon>indigoferoid/millettioid clade</taxon>
        <taxon>Phaseoleae</taxon>
        <taxon>Mucuna</taxon>
    </lineage>
</organism>
<dbReference type="EMBL" id="QJKJ01003111">
    <property type="protein sequence ID" value="RDX99912.1"/>
    <property type="molecule type" value="Genomic_DNA"/>
</dbReference>
<accession>A0A371HAU5</accession>
<comment type="caution">
    <text evidence="1">The sequence shown here is derived from an EMBL/GenBank/DDBJ whole genome shotgun (WGS) entry which is preliminary data.</text>
</comment>
<sequence length="152" mass="17148">MPFIAFPFKPSNQHVVATMSPGLQCRRVAMTPPHKQHCHYPAIVELDYVVDKKLCLAKCSARGLLVKEAHKGTLNSNLRINSFKEGEPDKYLNLQFLSSFQEAYDGYKSIKESKVGLNVLHGNLDVVRLDIKMQNLHLTPMMEISNPMGHSN</sequence>
<evidence type="ECO:0000313" key="1">
    <source>
        <dbReference type="EMBL" id="RDX99912.1"/>
    </source>
</evidence>
<dbReference type="Proteomes" id="UP000257109">
    <property type="component" value="Unassembled WGS sequence"/>
</dbReference>
<name>A0A371HAU5_MUCPR</name>
<evidence type="ECO:0000313" key="2">
    <source>
        <dbReference type="Proteomes" id="UP000257109"/>
    </source>
</evidence>
<dbReference type="AlphaFoldDB" id="A0A371HAU5"/>